<sequence>MGIETAKAIDRRDATDSRGRAAAKKRARGACPALAAPMPTGDGLLVRLRPAGGALTLSQFSALARSAAAHGNGILEITARGNLQIRGLRAETVRQLASDIDAAGITVPDGPAIEISPLHGIDPEEVSDPAAIELALRSKLQELLASPRLAPKLSIVIDGGGVLGLSALSADIRVVALSPAHWLVAINGDGATATPVAVGPAEAAVSAVGEILSLLAILGQGSRARDIDPVLLRTHFPAMPAIRPVQPCSARMPLQGLHRLADGKAVLGVRPEFGQTRASDLTSLLDLAKASGAVAIRLAPGRGFFFLGLPAERVPAIEAAAARYGFSAQPGEKAEHIAACAGAGACGSAFYETRTLARRILAAAPGLFDGSLTLHLSGCAKGCAHARPALTLTGTAEGYDLILNGLAIDRPDERIAGGRIDFAIERLARSIEDNRGAGESAAACLTRLGAIRVSKALRQE</sequence>
<proteinExistence type="predicted"/>
<dbReference type="PANTHER" id="PTHR32439">
    <property type="entry name" value="FERREDOXIN--NITRITE REDUCTASE, CHLOROPLASTIC"/>
    <property type="match status" value="1"/>
</dbReference>
<dbReference type="SUPFAM" id="SSF55124">
    <property type="entry name" value="Nitrite/Sulfite reductase N-terminal domain-like"/>
    <property type="match status" value="2"/>
</dbReference>
<feature type="region of interest" description="Disordered" evidence="7">
    <location>
        <begin position="1"/>
        <end position="29"/>
    </location>
</feature>
<dbReference type="OrthoDB" id="7459360at2"/>
<evidence type="ECO:0000313" key="9">
    <source>
        <dbReference type="EMBL" id="AIC30551.1"/>
    </source>
</evidence>
<keyword evidence="3" id="KW-0479">Metal-binding</keyword>
<evidence type="ECO:0000313" key="10">
    <source>
        <dbReference type="Proteomes" id="UP000027180"/>
    </source>
</evidence>
<keyword evidence="4 9" id="KW-0560">Oxidoreductase</keyword>
<dbReference type="KEGG" id="rei:IE4771_PC00427"/>
<protein>
    <submittedName>
        <fullName evidence="9">Precorrin-3B synthase</fullName>
        <ecNumber evidence="9">1.14.13.83</ecNumber>
    </submittedName>
</protein>
<evidence type="ECO:0000256" key="3">
    <source>
        <dbReference type="ARBA" id="ARBA00022723"/>
    </source>
</evidence>
<evidence type="ECO:0000259" key="8">
    <source>
        <dbReference type="Pfam" id="PF03460"/>
    </source>
</evidence>
<dbReference type="Pfam" id="PF03460">
    <property type="entry name" value="NIR_SIR_ferr"/>
    <property type="match status" value="2"/>
</dbReference>
<dbReference type="Proteomes" id="UP000027180">
    <property type="component" value="Plasmid pRetIE4771c"/>
</dbReference>
<evidence type="ECO:0000256" key="1">
    <source>
        <dbReference type="ARBA" id="ARBA00022485"/>
    </source>
</evidence>
<dbReference type="HOGENOM" id="CLU_015667_3_2_5"/>
<geneLocation type="plasmid" evidence="9 10">
    <name>pRetIE4771c</name>
</geneLocation>
<dbReference type="InterPro" id="IPR012798">
    <property type="entry name" value="Cbl_synth_CobG-like"/>
</dbReference>
<evidence type="ECO:0000256" key="7">
    <source>
        <dbReference type="SAM" id="MobiDB-lite"/>
    </source>
</evidence>
<feature type="domain" description="Nitrite/Sulfite reductase ferredoxin-like" evidence="8">
    <location>
        <begin position="37"/>
        <end position="102"/>
    </location>
</feature>
<dbReference type="EC" id="1.14.13.83" evidence="9"/>
<feature type="compositionally biased region" description="Basic and acidic residues" evidence="7">
    <location>
        <begin position="7"/>
        <end position="19"/>
    </location>
</feature>
<dbReference type="Gene3D" id="3.90.480.20">
    <property type="match status" value="1"/>
</dbReference>
<dbReference type="InterPro" id="IPR051329">
    <property type="entry name" value="NIR_SIR_4Fe-4S"/>
</dbReference>
<feature type="domain" description="Nitrite/Sulfite reductase ferredoxin-like" evidence="8">
    <location>
        <begin position="258"/>
        <end position="322"/>
    </location>
</feature>
<dbReference type="Gene3D" id="3.90.480.10">
    <property type="entry name" value="Sulfite Reductase Hemoprotein,Domain 2"/>
    <property type="match status" value="1"/>
</dbReference>
<dbReference type="PANTHER" id="PTHR32439:SF9">
    <property type="entry name" value="BLR3264 PROTEIN"/>
    <property type="match status" value="1"/>
</dbReference>
<dbReference type="AlphaFoldDB" id="A0A060IFZ7"/>
<evidence type="ECO:0000256" key="5">
    <source>
        <dbReference type="ARBA" id="ARBA00023004"/>
    </source>
</evidence>
<keyword evidence="5" id="KW-0408">Iron</keyword>
<dbReference type="InterPro" id="IPR005117">
    <property type="entry name" value="NiRdtase/SiRdtase_haem-b_fer"/>
</dbReference>
<reference evidence="9 10" key="1">
    <citation type="submission" date="2013-12" db="EMBL/GenBank/DDBJ databases">
        <title>Complete genome sequence of Rhizobium etli bv. mimosae IE4771.</title>
        <authorList>
            <person name="Bustos P."/>
            <person name="Santamaria R.I."/>
            <person name="Lozano L."/>
            <person name="Ormeno-Orrillo E."/>
            <person name="Rogel M.A."/>
            <person name="Romero D."/>
            <person name="Cevallos M.A."/>
            <person name="Martinez-Romero E."/>
            <person name="Gonzalez V."/>
        </authorList>
    </citation>
    <scope>NUCLEOTIDE SEQUENCE [LARGE SCALE GENOMIC DNA]</scope>
    <source>
        <strain evidence="9 10">IE4771</strain>
        <plasmid evidence="10">Plasmid pRetIE4771c</plasmid>
    </source>
</reference>
<dbReference type="GO" id="GO:0051539">
    <property type="term" value="F:4 iron, 4 sulfur cluster binding"/>
    <property type="evidence" value="ECO:0007669"/>
    <property type="project" value="UniProtKB-KW"/>
</dbReference>
<keyword evidence="9" id="KW-0614">Plasmid</keyword>
<gene>
    <name evidence="9" type="primary">cobG</name>
    <name evidence="9" type="ORF">IE4771_PC00427</name>
</gene>
<organism evidence="9 10">
    <name type="scientific">Rhizobium etli bv. mimosae str. IE4771</name>
    <dbReference type="NCBI Taxonomy" id="1432050"/>
    <lineage>
        <taxon>Bacteria</taxon>
        <taxon>Pseudomonadati</taxon>
        <taxon>Pseudomonadota</taxon>
        <taxon>Alphaproteobacteria</taxon>
        <taxon>Hyphomicrobiales</taxon>
        <taxon>Rhizobiaceae</taxon>
        <taxon>Rhizobium/Agrobacterium group</taxon>
        <taxon>Rhizobium</taxon>
    </lineage>
</organism>
<dbReference type="SUPFAM" id="SSF56014">
    <property type="entry name" value="Nitrite and sulphite reductase 4Fe-4S domain-like"/>
    <property type="match status" value="1"/>
</dbReference>
<dbReference type="EMBL" id="CP006989">
    <property type="protein sequence ID" value="AIC30551.1"/>
    <property type="molecule type" value="Genomic_DNA"/>
</dbReference>
<keyword evidence="2" id="KW-0349">Heme</keyword>
<dbReference type="GO" id="GO:0043818">
    <property type="term" value="F:precorrin-3B synthase activity"/>
    <property type="evidence" value="ECO:0007669"/>
    <property type="project" value="UniProtKB-EC"/>
</dbReference>
<keyword evidence="1" id="KW-0004">4Fe-4S</keyword>
<name>A0A060IFZ7_RHIET</name>
<keyword evidence="6" id="KW-0411">Iron-sulfur</keyword>
<dbReference type="InterPro" id="IPR036136">
    <property type="entry name" value="Nit/Sulf_reduc_fer-like_dom_sf"/>
</dbReference>
<dbReference type="GO" id="GO:0046872">
    <property type="term" value="F:metal ion binding"/>
    <property type="evidence" value="ECO:0007669"/>
    <property type="project" value="UniProtKB-KW"/>
</dbReference>
<dbReference type="InterPro" id="IPR045854">
    <property type="entry name" value="NO2/SO3_Rdtase_4Fe4S_sf"/>
</dbReference>
<evidence type="ECO:0000256" key="6">
    <source>
        <dbReference type="ARBA" id="ARBA00023014"/>
    </source>
</evidence>
<accession>A0A060IFZ7</accession>
<evidence type="ECO:0000256" key="2">
    <source>
        <dbReference type="ARBA" id="ARBA00022617"/>
    </source>
</evidence>
<dbReference type="Gene3D" id="3.30.413.10">
    <property type="entry name" value="Sulfite Reductase Hemoprotein, domain 1"/>
    <property type="match status" value="1"/>
</dbReference>
<dbReference type="NCBIfam" id="TIGR02435">
    <property type="entry name" value="CobG"/>
    <property type="match status" value="1"/>
</dbReference>
<dbReference type="RefSeq" id="WP_040141399.1">
    <property type="nucleotide sequence ID" value="NZ_CP006989.1"/>
</dbReference>
<evidence type="ECO:0000256" key="4">
    <source>
        <dbReference type="ARBA" id="ARBA00023002"/>
    </source>
</evidence>